<comment type="caution">
    <text evidence="9">The sequence shown here is derived from an EMBL/GenBank/DDBJ whole genome shotgun (WGS) entry which is preliminary data.</text>
</comment>
<dbReference type="Gene3D" id="1.10.287.1260">
    <property type="match status" value="1"/>
</dbReference>
<organism evidence="9 10">
    <name type="scientific">Paradesertivirga mongoliensis</name>
    <dbReference type="NCBI Taxonomy" id="2100740"/>
    <lineage>
        <taxon>Bacteria</taxon>
        <taxon>Pseudomonadati</taxon>
        <taxon>Bacteroidota</taxon>
        <taxon>Sphingobacteriia</taxon>
        <taxon>Sphingobacteriales</taxon>
        <taxon>Sphingobacteriaceae</taxon>
        <taxon>Paradesertivirga</taxon>
    </lineage>
</organism>
<dbReference type="PANTHER" id="PTHR30221">
    <property type="entry name" value="SMALL-CONDUCTANCE MECHANOSENSITIVE CHANNEL"/>
    <property type="match status" value="1"/>
</dbReference>
<gene>
    <name evidence="9" type="ORF">ACFSJU_02715</name>
</gene>
<dbReference type="InterPro" id="IPR008910">
    <property type="entry name" value="MSC_TM_helix"/>
</dbReference>
<dbReference type="InterPro" id="IPR011066">
    <property type="entry name" value="MscS_channel_C_sf"/>
</dbReference>
<feature type="domain" description="Mechanosensitive ion channel MscS" evidence="8">
    <location>
        <begin position="104"/>
        <end position="170"/>
    </location>
</feature>
<evidence type="ECO:0000256" key="3">
    <source>
        <dbReference type="ARBA" id="ARBA00022475"/>
    </source>
</evidence>
<feature type="transmembrane region" description="Helical" evidence="7">
    <location>
        <begin position="85"/>
        <end position="117"/>
    </location>
</feature>
<dbReference type="PROSITE" id="PS01246">
    <property type="entry name" value="UPF0003"/>
    <property type="match status" value="1"/>
</dbReference>
<dbReference type="SUPFAM" id="SSF82861">
    <property type="entry name" value="Mechanosensitive channel protein MscS (YggB), transmembrane region"/>
    <property type="match status" value="1"/>
</dbReference>
<evidence type="ECO:0000256" key="4">
    <source>
        <dbReference type="ARBA" id="ARBA00022692"/>
    </source>
</evidence>
<evidence type="ECO:0000256" key="5">
    <source>
        <dbReference type="ARBA" id="ARBA00022989"/>
    </source>
</evidence>
<protein>
    <submittedName>
        <fullName evidence="9">Mechanosensitive ion channel family protein</fullName>
    </submittedName>
</protein>
<dbReference type="InterPro" id="IPR011014">
    <property type="entry name" value="MscS_channel_TM-2"/>
</dbReference>
<dbReference type="EMBL" id="JBHUHZ010000001">
    <property type="protein sequence ID" value="MFD2161285.1"/>
    <property type="molecule type" value="Genomic_DNA"/>
</dbReference>
<dbReference type="Pfam" id="PF05552">
    <property type="entry name" value="MS_channel_1st_1"/>
    <property type="match status" value="1"/>
</dbReference>
<keyword evidence="5 7" id="KW-1133">Transmembrane helix</keyword>
<dbReference type="InterPro" id="IPR006685">
    <property type="entry name" value="MscS_channel_2nd"/>
</dbReference>
<evidence type="ECO:0000256" key="2">
    <source>
        <dbReference type="ARBA" id="ARBA00008017"/>
    </source>
</evidence>
<keyword evidence="3" id="KW-1003">Cell membrane</keyword>
<dbReference type="InterPro" id="IPR045275">
    <property type="entry name" value="MscS_archaea/bacteria_type"/>
</dbReference>
<keyword evidence="6 7" id="KW-0472">Membrane</keyword>
<comment type="similarity">
    <text evidence="2">Belongs to the MscS (TC 1.A.23) family.</text>
</comment>
<dbReference type="PANTHER" id="PTHR30221:SF1">
    <property type="entry name" value="SMALL-CONDUCTANCE MECHANOSENSITIVE CHANNEL"/>
    <property type="match status" value="1"/>
</dbReference>
<dbReference type="Proteomes" id="UP001597387">
    <property type="component" value="Unassembled WGS sequence"/>
</dbReference>
<accession>A0ABW4ZH71</accession>
<evidence type="ECO:0000259" key="8">
    <source>
        <dbReference type="Pfam" id="PF00924"/>
    </source>
</evidence>
<evidence type="ECO:0000313" key="10">
    <source>
        <dbReference type="Proteomes" id="UP001597387"/>
    </source>
</evidence>
<evidence type="ECO:0000256" key="6">
    <source>
        <dbReference type="ARBA" id="ARBA00023136"/>
    </source>
</evidence>
<dbReference type="RefSeq" id="WP_255899724.1">
    <property type="nucleotide sequence ID" value="NZ_JAFMZO010000001.1"/>
</dbReference>
<keyword evidence="10" id="KW-1185">Reference proteome</keyword>
<dbReference type="SUPFAM" id="SSF82689">
    <property type="entry name" value="Mechanosensitive channel protein MscS (YggB), C-terminal domain"/>
    <property type="match status" value="1"/>
</dbReference>
<dbReference type="InterPro" id="IPR023408">
    <property type="entry name" value="MscS_beta-dom_sf"/>
</dbReference>
<sequence length="261" mass="29031">MNWDKFYDKAYDFILLNGPKLISAIIILFIGLWLIRLIKKWLIAGMQKRDLDPSLQPFLQSMIIISLQVMLIIGIMQIAGFTLTIFTTVIGAFGVAAGLALSGTLQNFASGVLILALKPFRVGDNIIAQGQEGTVNSIQIFYTVVTTSDNKTVIIPNSKLSNEIIINTSREGKRRLDIELKLNYKTDFNEVKPIIEEVIKSSKSILKSPESKIGISALEPDGYKITVYIWVNPHGFTDSKLKFQEKLIDDLKVAGVLLPGM</sequence>
<dbReference type="Gene3D" id="2.30.30.60">
    <property type="match status" value="1"/>
</dbReference>
<keyword evidence="4 7" id="KW-0812">Transmembrane</keyword>
<proteinExistence type="inferred from homology"/>
<evidence type="ECO:0000256" key="1">
    <source>
        <dbReference type="ARBA" id="ARBA00004651"/>
    </source>
</evidence>
<evidence type="ECO:0000256" key="7">
    <source>
        <dbReference type="SAM" id="Phobius"/>
    </source>
</evidence>
<reference evidence="10" key="1">
    <citation type="journal article" date="2019" name="Int. J. Syst. Evol. Microbiol.">
        <title>The Global Catalogue of Microorganisms (GCM) 10K type strain sequencing project: providing services to taxonomists for standard genome sequencing and annotation.</title>
        <authorList>
            <consortium name="The Broad Institute Genomics Platform"/>
            <consortium name="The Broad Institute Genome Sequencing Center for Infectious Disease"/>
            <person name="Wu L."/>
            <person name="Ma J."/>
        </authorList>
    </citation>
    <scope>NUCLEOTIDE SEQUENCE [LARGE SCALE GENOMIC DNA]</scope>
    <source>
        <strain evidence="10">KCTC 42217</strain>
    </source>
</reference>
<feature type="transmembrane region" description="Helical" evidence="7">
    <location>
        <begin position="20"/>
        <end position="38"/>
    </location>
</feature>
<feature type="transmembrane region" description="Helical" evidence="7">
    <location>
        <begin position="58"/>
        <end position="79"/>
    </location>
</feature>
<evidence type="ECO:0000313" key="9">
    <source>
        <dbReference type="EMBL" id="MFD2161285.1"/>
    </source>
</evidence>
<dbReference type="InterPro" id="IPR010920">
    <property type="entry name" value="LSM_dom_sf"/>
</dbReference>
<dbReference type="InterPro" id="IPR006686">
    <property type="entry name" value="MscS_channel_CS"/>
</dbReference>
<name>A0ABW4ZH71_9SPHI</name>
<dbReference type="Gene3D" id="3.30.70.100">
    <property type="match status" value="1"/>
</dbReference>
<dbReference type="Pfam" id="PF00924">
    <property type="entry name" value="MS_channel_2nd"/>
    <property type="match status" value="1"/>
</dbReference>
<dbReference type="SUPFAM" id="SSF50182">
    <property type="entry name" value="Sm-like ribonucleoproteins"/>
    <property type="match status" value="1"/>
</dbReference>
<comment type="subcellular location">
    <subcellularLocation>
        <location evidence="1">Cell membrane</location>
        <topology evidence="1">Multi-pass membrane protein</topology>
    </subcellularLocation>
</comment>